<organism evidence="9 10">
    <name type="scientific">Acidithiobacillus thiooxidans</name>
    <name type="common">Thiobacillus thiooxidans</name>
    <dbReference type="NCBI Taxonomy" id="930"/>
    <lineage>
        <taxon>Bacteria</taxon>
        <taxon>Pseudomonadati</taxon>
        <taxon>Pseudomonadota</taxon>
        <taxon>Acidithiobacillia</taxon>
        <taxon>Acidithiobacillales</taxon>
        <taxon>Acidithiobacillaceae</taxon>
        <taxon>Acidithiobacillus</taxon>
    </lineage>
</organism>
<evidence type="ECO:0000256" key="6">
    <source>
        <dbReference type="ARBA" id="ARBA00023014"/>
    </source>
</evidence>
<dbReference type="EMBL" id="LWRY01000118">
    <property type="protein sequence ID" value="OCX72080.1"/>
    <property type="molecule type" value="Genomic_DNA"/>
</dbReference>
<evidence type="ECO:0000256" key="7">
    <source>
        <dbReference type="ARBA" id="ARBA00023204"/>
    </source>
</evidence>
<dbReference type="PANTHER" id="PTHR33693:SF1">
    <property type="entry name" value="TYPE-4 URACIL-DNA GLYCOSYLASE"/>
    <property type="match status" value="1"/>
</dbReference>
<evidence type="ECO:0000256" key="5">
    <source>
        <dbReference type="ARBA" id="ARBA00023004"/>
    </source>
</evidence>
<keyword evidence="2" id="KW-0479">Metal-binding</keyword>
<dbReference type="Pfam" id="PF03167">
    <property type="entry name" value="UDG"/>
    <property type="match status" value="1"/>
</dbReference>
<keyword evidence="1" id="KW-0004">4Fe-4S</keyword>
<dbReference type="AlphaFoldDB" id="A0A1C2I808"/>
<dbReference type="InterPro" id="IPR036895">
    <property type="entry name" value="Uracil-DNA_glycosylase-like_sf"/>
</dbReference>
<evidence type="ECO:0000259" key="8">
    <source>
        <dbReference type="SMART" id="SM00986"/>
    </source>
</evidence>
<protein>
    <recommendedName>
        <fullName evidence="8">Uracil-DNA glycosylase-like domain-containing protein</fullName>
    </recommendedName>
</protein>
<evidence type="ECO:0000256" key="1">
    <source>
        <dbReference type="ARBA" id="ARBA00022485"/>
    </source>
</evidence>
<reference evidence="9" key="1">
    <citation type="journal article" date="2016" name="Int. J. Mol. Sci.">
        <title>Comparative genomics of the extreme acidophile Acidithiobacillus thiooxidans reveals intraspecific divergence and niche adaptation.</title>
        <authorList>
            <person name="Zhang X."/>
            <person name="Feng X."/>
            <person name="Tao J."/>
            <person name="Ma L."/>
            <person name="Xiao Y."/>
            <person name="Liang Y."/>
            <person name="Liu X."/>
            <person name="Yin H."/>
        </authorList>
    </citation>
    <scope>NUCLEOTIDE SEQUENCE [LARGE SCALE GENOMIC DNA]</scope>
    <source>
        <strain evidence="9">DXS-W</strain>
    </source>
</reference>
<keyword evidence="4" id="KW-0378">Hydrolase</keyword>
<dbReference type="GO" id="GO:0006281">
    <property type="term" value="P:DNA repair"/>
    <property type="evidence" value="ECO:0007669"/>
    <property type="project" value="UniProtKB-KW"/>
</dbReference>
<dbReference type="Proteomes" id="UP000095008">
    <property type="component" value="Unassembled WGS sequence"/>
</dbReference>
<dbReference type="InterPro" id="IPR005122">
    <property type="entry name" value="Uracil-DNA_glycosylase-like"/>
</dbReference>
<proteinExistence type="predicted"/>
<keyword evidence="10" id="KW-1185">Reference proteome</keyword>
<evidence type="ECO:0000256" key="4">
    <source>
        <dbReference type="ARBA" id="ARBA00022801"/>
    </source>
</evidence>
<gene>
    <name evidence="9" type="ORF">A6M23_10515</name>
</gene>
<comment type="caution">
    <text evidence="9">The sequence shown here is derived from an EMBL/GenBank/DDBJ whole genome shotgun (WGS) entry which is preliminary data.</text>
</comment>
<keyword evidence="7" id="KW-0234">DNA repair</keyword>
<keyword evidence="5" id="KW-0408">Iron</keyword>
<dbReference type="GO" id="GO:0046872">
    <property type="term" value="F:metal ion binding"/>
    <property type="evidence" value="ECO:0007669"/>
    <property type="project" value="UniProtKB-KW"/>
</dbReference>
<dbReference type="SUPFAM" id="SSF52141">
    <property type="entry name" value="Uracil-DNA glycosylase-like"/>
    <property type="match status" value="1"/>
</dbReference>
<dbReference type="GeneID" id="60695972"/>
<feature type="domain" description="Uracil-DNA glycosylase-like" evidence="8">
    <location>
        <begin position="26"/>
        <end position="193"/>
    </location>
</feature>
<evidence type="ECO:0000313" key="9">
    <source>
        <dbReference type="EMBL" id="OCX72080.1"/>
    </source>
</evidence>
<dbReference type="Gene3D" id="3.40.470.10">
    <property type="entry name" value="Uracil-DNA glycosylase-like domain"/>
    <property type="match status" value="1"/>
</dbReference>
<dbReference type="RefSeq" id="WP_031574406.1">
    <property type="nucleotide sequence ID" value="NZ_JAAVXF010000314.1"/>
</dbReference>
<dbReference type="InterPro" id="IPR051536">
    <property type="entry name" value="UDG_Type-4/5"/>
</dbReference>
<keyword evidence="6" id="KW-0411">Iron-sulfur</keyword>
<dbReference type="SMART" id="SM00987">
    <property type="entry name" value="UreE_C"/>
    <property type="match status" value="1"/>
</dbReference>
<keyword evidence="3" id="KW-0227">DNA damage</keyword>
<accession>A0A1C2I808</accession>
<dbReference type="CDD" id="cd10030">
    <property type="entry name" value="UDG-F4_TTUDGA_SPO1dp_like"/>
    <property type="match status" value="1"/>
</dbReference>
<dbReference type="GO" id="GO:0097506">
    <property type="term" value="F:deaminated base DNA N-glycosylase activity"/>
    <property type="evidence" value="ECO:0007669"/>
    <property type="project" value="UniProtKB-ARBA"/>
</dbReference>
<evidence type="ECO:0000256" key="2">
    <source>
        <dbReference type="ARBA" id="ARBA00022723"/>
    </source>
</evidence>
<evidence type="ECO:0000313" key="10">
    <source>
        <dbReference type="Proteomes" id="UP000095008"/>
    </source>
</evidence>
<dbReference type="SMART" id="SM00986">
    <property type="entry name" value="UDG"/>
    <property type="match status" value="1"/>
</dbReference>
<name>A0A1C2I808_ACITH</name>
<sequence>MPERSTHCQKCPALCQSRTQIVAPDLPEFGRPCRVLVVGEAPGADEDAQGKGFVGRAGRTLHTLLEAHGLRRGLDYGCANIVRCRPPENRKPTTIEIGHCLPYLAETMERAQPQAVLTVGETATRAITGIRGLSENMRFLAEYGQDPKLAEMLYPLEIRRVWPEGTRLFPMPHTSPLAWNRNAPDGRKWAAVGVEQVQRMVDVL</sequence>
<dbReference type="GO" id="GO:0051539">
    <property type="term" value="F:4 iron, 4 sulfur cluster binding"/>
    <property type="evidence" value="ECO:0007669"/>
    <property type="project" value="UniProtKB-KW"/>
</dbReference>
<evidence type="ECO:0000256" key="3">
    <source>
        <dbReference type="ARBA" id="ARBA00022763"/>
    </source>
</evidence>
<dbReference type="PANTHER" id="PTHR33693">
    <property type="entry name" value="TYPE-5 URACIL-DNA GLYCOSYLASE"/>
    <property type="match status" value="1"/>
</dbReference>